<proteinExistence type="predicted"/>
<dbReference type="InterPro" id="IPR051627">
    <property type="entry name" value="SLIT-ROBO_RhoGAP"/>
</dbReference>
<protein>
    <submittedName>
        <fullName evidence="6">Rho-GAP domain-containing protein</fullName>
    </submittedName>
</protein>
<evidence type="ECO:0000259" key="3">
    <source>
        <dbReference type="PROSITE" id="PS50238"/>
    </source>
</evidence>
<dbReference type="AlphaFoldDB" id="A0A0N5AD48"/>
<evidence type="ECO:0000256" key="1">
    <source>
        <dbReference type="ARBA" id="ARBA00023054"/>
    </source>
</evidence>
<dbReference type="STRING" id="451379.A0A0N5AD48"/>
<dbReference type="Proteomes" id="UP000046393">
    <property type="component" value="Unplaced"/>
</dbReference>
<keyword evidence="1 2" id="KW-0175">Coiled coil</keyword>
<dbReference type="PROSITE" id="PS50238">
    <property type="entry name" value="RHOGAP"/>
    <property type="match status" value="1"/>
</dbReference>
<name>A0A0N5AD48_9BILA</name>
<dbReference type="WBParaSite" id="SMUV_0000208301-mRNA-1">
    <property type="protein sequence ID" value="SMUV_0000208301-mRNA-1"/>
    <property type="gene ID" value="SMUV_0000208301"/>
</dbReference>
<organism evidence="5 6">
    <name type="scientific">Syphacia muris</name>
    <dbReference type="NCBI Taxonomy" id="451379"/>
    <lineage>
        <taxon>Eukaryota</taxon>
        <taxon>Metazoa</taxon>
        <taxon>Ecdysozoa</taxon>
        <taxon>Nematoda</taxon>
        <taxon>Chromadorea</taxon>
        <taxon>Rhabditida</taxon>
        <taxon>Spirurina</taxon>
        <taxon>Oxyuridomorpha</taxon>
        <taxon>Oxyuroidea</taxon>
        <taxon>Oxyuridae</taxon>
        <taxon>Syphacia</taxon>
    </lineage>
</organism>
<dbReference type="PANTHER" id="PTHR14166">
    <property type="entry name" value="SLIT-ROBO RHO GTPASE ACTIVATING PROTEIN"/>
    <property type="match status" value="1"/>
</dbReference>
<dbReference type="CDD" id="cd07656">
    <property type="entry name" value="F-BAR_srGAP"/>
    <property type="match status" value="1"/>
</dbReference>
<sequence>LQYFRVCTNAVRYQVITDEIRSILSELGEYFRRRAEIDNEYGKQLDKLAKSTMQRHKNDKNKRESWPLHSSCALWQQLVDATKEEARERKALSELYSSHFTSLIAQRSEDLMKISRKCREIGILAHGEITRVLNELHTAMKTYQLCYAQCAGVEAKYKQAEANKIKYEEENPSKLGSTRKHRVLVKMLDKRFEKYKIVKVKCLKARNEYLLCVGAANAALHKYFADDLSDLIDCADLGMEQWEKALISCAISARKAICQREMDSLAELCEFNDSLDAKADKQKFFEANYTTFMLPRPFEFSHYLLNSNLIERLEARSNGILNALNEYNLKNSLDGGVDNPSSGECENVCMRTRRKKRIGSGTTSCEVVRRPRLFGGSLDEYVEITGEAIPLLITSSIRRYSFLLELLQSIFRISGSQIEINAFKEAFEKGEDPLRDVVDASDVNSVAGVLKLYLRELREPLFPIFLFDQLTKCAECLTIVPLLQKLSQPTLLVLRYLFAFLNHLSEFSDENMMDPYNLAICFGPTLLPIPEGKDQVFYHNFVNELVKNLILYHDLVFPQSLAGPRYEKYLVETDHALFIDEPLIWSKRAAGASSLREQLHHTRNKNVKDGINGKR</sequence>
<dbReference type="SUPFAM" id="SSF48350">
    <property type="entry name" value="GTPase activation domain, GAP"/>
    <property type="match status" value="1"/>
</dbReference>
<dbReference type="InterPro" id="IPR001060">
    <property type="entry name" value="FCH_dom"/>
</dbReference>
<dbReference type="InterPro" id="IPR000198">
    <property type="entry name" value="RhoGAP_dom"/>
</dbReference>
<evidence type="ECO:0000259" key="4">
    <source>
        <dbReference type="PROSITE" id="PS51741"/>
    </source>
</evidence>
<dbReference type="InterPro" id="IPR008936">
    <property type="entry name" value="Rho_GTPase_activation_prot"/>
</dbReference>
<dbReference type="InterPro" id="IPR027267">
    <property type="entry name" value="AH/BAR_dom_sf"/>
</dbReference>
<dbReference type="GO" id="GO:0007165">
    <property type="term" value="P:signal transduction"/>
    <property type="evidence" value="ECO:0007669"/>
    <property type="project" value="InterPro"/>
</dbReference>
<dbReference type="Pfam" id="PF00611">
    <property type="entry name" value="FCH"/>
    <property type="match status" value="1"/>
</dbReference>
<evidence type="ECO:0000313" key="5">
    <source>
        <dbReference type="Proteomes" id="UP000046393"/>
    </source>
</evidence>
<dbReference type="Gene3D" id="1.20.1270.60">
    <property type="entry name" value="Arfaptin homology (AH) domain/BAR domain"/>
    <property type="match status" value="1"/>
</dbReference>
<keyword evidence="5" id="KW-1185">Reference proteome</keyword>
<evidence type="ECO:0000313" key="6">
    <source>
        <dbReference type="WBParaSite" id="SMUV_0000208301-mRNA-1"/>
    </source>
</evidence>
<dbReference type="SMART" id="SM00324">
    <property type="entry name" value="RhoGAP"/>
    <property type="match status" value="1"/>
</dbReference>
<dbReference type="InterPro" id="IPR031160">
    <property type="entry name" value="F_BAR_dom"/>
</dbReference>
<reference evidence="6" key="1">
    <citation type="submission" date="2017-02" db="UniProtKB">
        <authorList>
            <consortium name="WormBaseParasite"/>
        </authorList>
    </citation>
    <scope>IDENTIFICATION</scope>
</reference>
<dbReference type="Gene3D" id="1.10.555.10">
    <property type="entry name" value="Rho GTPase activation protein"/>
    <property type="match status" value="1"/>
</dbReference>
<accession>A0A0N5AD48</accession>
<feature type="domain" description="Rho-GAP" evidence="3">
    <location>
        <begin position="376"/>
        <end position="557"/>
    </location>
</feature>
<evidence type="ECO:0000256" key="2">
    <source>
        <dbReference type="PROSITE-ProRule" id="PRU01077"/>
    </source>
</evidence>
<dbReference type="PROSITE" id="PS51741">
    <property type="entry name" value="F_BAR"/>
    <property type="match status" value="1"/>
</dbReference>
<dbReference type="SUPFAM" id="SSF103657">
    <property type="entry name" value="BAR/IMD domain-like"/>
    <property type="match status" value="1"/>
</dbReference>
<feature type="domain" description="F-BAR" evidence="4">
    <location>
        <begin position="1"/>
        <end position="280"/>
    </location>
</feature>
<dbReference type="Pfam" id="PF00620">
    <property type="entry name" value="RhoGAP"/>
    <property type="match status" value="1"/>
</dbReference>